<sequence>MQIPQMDWKRIKMRGQLHQKLNNENGFTLAETLVALAISIILLAITMVGILQYYKNMKLTEMDTTAKEIFIAAQNHLTRADASGELKRYRKDAFDTTETSVNEDALGTLIPSQPSDVPDGIAWPSTNKDYYYIKYNVNDSTVGNLEGSILQYMLPFGAIDETVRADGNYIIEYNVKTATVYGVFYAENDVNFSYIDITALDRKDGRKDTADGRHTRRDYDAGIIGYYGGAMAGNLLSGETADLKMEIENKDTLKITVIDPNYFNKTTDNKGTLQTHLTLIVKGKESGNEEKFTLDLTDSDNPSIVPTKKEVKKNLWWDVDTIELKDAASSDKKTGLQYTMTLDDITRPGGHFADIFPTLMPGEDVVVKVVSASTTALATVREAEGMTNSLFESVKKDADAAKENKKQAIASIGYLRHLENLDPGVSKLPQNTNAVKDGTKILYKPEYLVKRAEQTRDMDWNEFFGKNVENRKSVYKFGLKEDAVNAEKLADGSYYGIKNDLLYEYDGYQHRISNVYIDNKNQDSHQDSSGEGKVDGALIRYCQTNFAISNLVLENFDVTAERNAAALVAEMQNPKSGNVTGLRISNVLVVGGSITSNFTRGNAGGLIGYTGTRTVVSDCAANAKITAKGARLDADYAGDAGGLIGEMKSDGREIRISNSYSGGQTEKGKYKSTVKTDYNIYGVDSAGGLIGKINGSSNTKIVNSYSTCSVYVADDKSEKITGSAGGLVGKQRIGSASYENCYATGLVNGDTGAYVGAFIGYSQSADTFKDCYFLKGINKDDLVSASTHANVRAIKAYSYIEMPKNNAAITTHPMDSYLTDKSYPFKTVNKTGLKLTDDTSSEGVHYGDWQEPAEEEASSARAFAYREEIAGKDFWYIVSADENDEGKTIINRKDALTRDKEVNVNDTAYSYGILIPAEEDDGKLEGLFKNGDPTKYLESKPETVEIKLNDKETTTYHYYQIKMNEIDKLRDEDTGIVKFLTWKTKGSKGDDVTFYFNPDFAGAISANSETALGHTVPYQVRTNMQLRNVASNSYQETYRNCNYKQTVDIKLMKDKNGDTNFKPFGGEAFLGTYNAFYKDGKGYDIDDFKQNITSAGKTGLITRIGSGATVSYVNLHGKITTDNITTDKIGSLTGQLSGEVQNCFSDVTMNLVNSVSYSGDIGGLIGDVAVGAKVSNCHYTSVNDNIGLRVNLSGTPGTINVGGLVGDNSGEISDSSANAKITYQVNNPQNCFIGGLIGLIDQSGKVEDSWTKTSFVGIGSFHTYFGGFVGKISGESKIVNSYAVLSNGNTFNVGFATLYTFAGLHEKVTNVSGTVKNCHAVELAHDNSLLLNANPFVNGESLKDNANCYMYRSGTGEPGVTYVLNIDDYKRLSTFKGFDNTIWEIKKGFPYPSLKSNPES</sequence>
<organism evidence="2 3">
    <name type="scientific">Emergencia timonensis</name>
    <dbReference type="NCBI Taxonomy" id="1776384"/>
    <lineage>
        <taxon>Bacteria</taxon>
        <taxon>Bacillati</taxon>
        <taxon>Bacillota</taxon>
        <taxon>Clostridia</taxon>
        <taxon>Peptostreptococcales</taxon>
        <taxon>Anaerovoracaceae</taxon>
        <taxon>Emergencia</taxon>
    </lineage>
</organism>
<dbReference type="STRING" id="1776384.GCA_900086585_04288"/>
<evidence type="ECO:0000313" key="3">
    <source>
        <dbReference type="Proteomes" id="UP000284841"/>
    </source>
</evidence>
<keyword evidence="3" id="KW-1185">Reference proteome</keyword>
<dbReference type="InterPro" id="IPR012902">
    <property type="entry name" value="N_methyl_site"/>
</dbReference>
<dbReference type="Pfam" id="PF07963">
    <property type="entry name" value="N_methyl"/>
    <property type="match status" value="1"/>
</dbReference>
<accession>A0A415E4T9</accession>
<dbReference type="Proteomes" id="UP000284841">
    <property type="component" value="Unassembled WGS sequence"/>
</dbReference>
<dbReference type="OrthoDB" id="1938559at2"/>
<comment type="caution">
    <text evidence="2">The sequence shown here is derived from an EMBL/GenBank/DDBJ whole genome shotgun (WGS) entry which is preliminary data.</text>
</comment>
<reference evidence="2 3" key="1">
    <citation type="submission" date="2018-08" db="EMBL/GenBank/DDBJ databases">
        <title>A genome reference for cultivated species of the human gut microbiota.</title>
        <authorList>
            <person name="Zou Y."/>
            <person name="Xue W."/>
            <person name="Luo G."/>
        </authorList>
    </citation>
    <scope>NUCLEOTIDE SEQUENCE [LARGE SCALE GENOMIC DNA]</scope>
    <source>
        <strain evidence="2 3">AM07-24</strain>
    </source>
</reference>
<feature type="transmembrane region" description="Helical" evidence="1">
    <location>
        <begin position="33"/>
        <end position="54"/>
    </location>
</feature>
<gene>
    <name evidence="2" type="ORF">DW099_09630</name>
</gene>
<keyword evidence="1" id="KW-0472">Membrane</keyword>
<keyword evidence="1" id="KW-0812">Transmembrane</keyword>
<dbReference type="Gene3D" id="2.160.20.110">
    <property type="match status" value="3"/>
</dbReference>
<dbReference type="EMBL" id="QRMS01000002">
    <property type="protein sequence ID" value="RHJ88628.1"/>
    <property type="molecule type" value="Genomic_DNA"/>
</dbReference>
<evidence type="ECO:0000313" key="2">
    <source>
        <dbReference type="EMBL" id="RHJ88628.1"/>
    </source>
</evidence>
<proteinExistence type="predicted"/>
<evidence type="ECO:0000256" key="1">
    <source>
        <dbReference type="SAM" id="Phobius"/>
    </source>
</evidence>
<keyword evidence="1" id="KW-1133">Transmembrane helix</keyword>
<protein>
    <submittedName>
        <fullName evidence="2">Type II secretion system protein</fullName>
    </submittedName>
</protein>
<name>A0A415E4T9_9FIRM</name>